<dbReference type="InterPro" id="IPR013382">
    <property type="entry name" value="CRISPR-assoc_prot_Cse2"/>
</dbReference>
<name>A0ABS5AVD7_9PSEU</name>
<feature type="compositionally biased region" description="Low complexity" evidence="1">
    <location>
        <begin position="183"/>
        <end position="193"/>
    </location>
</feature>
<dbReference type="InterPro" id="IPR038287">
    <property type="entry name" value="Cse2_sf"/>
</dbReference>
<accession>A0ABS5AVD7</accession>
<dbReference type="Pfam" id="PF09485">
    <property type="entry name" value="CRISPR_Cse2"/>
    <property type="match status" value="1"/>
</dbReference>
<dbReference type="NCBIfam" id="TIGR02548">
    <property type="entry name" value="casB_cse2"/>
    <property type="match status" value="1"/>
</dbReference>
<reference evidence="2 3" key="1">
    <citation type="submission" date="2021-03" db="EMBL/GenBank/DDBJ databases">
        <title>Sequencing the genomes of 1000 actinobacteria strains.</title>
        <authorList>
            <person name="Klenk H.-P."/>
        </authorList>
    </citation>
    <scope>NUCLEOTIDE SEQUENCE [LARGE SCALE GENOMIC DNA]</scope>
    <source>
        <strain evidence="2 3">DSM 44580</strain>
    </source>
</reference>
<sequence>MTDRTPTPRTSYIAQLHGIERALNSGIQKRVAGARHDLALLRRSLTGGRQAEAYEVVFRDAMPDRSQEQEVWVLVGGLFALHPSPWRDAGRIRSIGASMGLLSKKAPNAATVTRRFTQLLGRSPAALPYDLRQAVRLLADHGVPVHYGRLLDDLVVLLGKEPRGERASEVRLTWAREYHLPRTATTTTEPAEPGSTALENTP</sequence>
<dbReference type="RefSeq" id="WP_086786207.1">
    <property type="nucleotide sequence ID" value="NZ_JAGIOO010000001.1"/>
</dbReference>
<evidence type="ECO:0000313" key="2">
    <source>
        <dbReference type="EMBL" id="MBP2479695.1"/>
    </source>
</evidence>
<organism evidence="2 3">
    <name type="scientific">Crossiella equi</name>
    <dbReference type="NCBI Taxonomy" id="130796"/>
    <lineage>
        <taxon>Bacteria</taxon>
        <taxon>Bacillati</taxon>
        <taxon>Actinomycetota</taxon>
        <taxon>Actinomycetes</taxon>
        <taxon>Pseudonocardiales</taxon>
        <taxon>Pseudonocardiaceae</taxon>
        <taxon>Crossiella</taxon>
    </lineage>
</organism>
<gene>
    <name evidence="2" type="ORF">JOF53_008567</name>
</gene>
<evidence type="ECO:0000256" key="1">
    <source>
        <dbReference type="SAM" id="MobiDB-lite"/>
    </source>
</evidence>
<proteinExistence type="predicted"/>
<evidence type="ECO:0000313" key="3">
    <source>
        <dbReference type="Proteomes" id="UP001519363"/>
    </source>
</evidence>
<dbReference type="Proteomes" id="UP001519363">
    <property type="component" value="Unassembled WGS sequence"/>
</dbReference>
<comment type="caution">
    <text evidence="2">The sequence shown here is derived from an EMBL/GenBank/DDBJ whole genome shotgun (WGS) entry which is preliminary data.</text>
</comment>
<keyword evidence="3" id="KW-1185">Reference proteome</keyword>
<dbReference type="EMBL" id="JAGIOO010000001">
    <property type="protein sequence ID" value="MBP2479695.1"/>
    <property type="molecule type" value="Genomic_DNA"/>
</dbReference>
<feature type="region of interest" description="Disordered" evidence="1">
    <location>
        <begin position="181"/>
        <end position="202"/>
    </location>
</feature>
<dbReference type="Gene3D" id="1.10.520.40">
    <property type="entry name" value="CRISPR-associated protein Cse2"/>
    <property type="match status" value="1"/>
</dbReference>
<protein>
    <submittedName>
        <fullName evidence="2">CRISPR system Cascade subunit CasB</fullName>
    </submittedName>
</protein>